<dbReference type="Gene3D" id="3.40.1360.10">
    <property type="match status" value="1"/>
</dbReference>
<dbReference type="FunFam" id="3.90.580.10:FF:000001">
    <property type="entry name" value="DNA primase"/>
    <property type="match status" value="1"/>
</dbReference>
<dbReference type="EMBL" id="CAEZYH010000016">
    <property type="protein sequence ID" value="CAB4714411.1"/>
    <property type="molecule type" value="Genomic_DNA"/>
</dbReference>
<dbReference type="PANTHER" id="PTHR30313:SF2">
    <property type="entry name" value="DNA PRIMASE"/>
    <property type="match status" value="1"/>
</dbReference>
<evidence type="ECO:0000256" key="7">
    <source>
        <dbReference type="ARBA" id="ARBA00022723"/>
    </source>
</evidence>
<evidence type="ECO:0000256" key="4">
    <source>
        <dbReference type="ARBA" id="ARBA00022679"/>
    </source>
</evidence>
<sequence length="597" mass="65725">MAFVEDDIERVRASTSIVEVIQQYVALRKAGRNWVGLCPFHTEKSGSFNVREETGRYKCFGCQAAGDIFTFVQEIEHIDFVSSVEKLAARANITLTYTTGGESQDRQRRKKLISAMAEAVDWYHQRLLHSPDARAARDYLRDRGLAGDVARRFQLGYAPDEWDALSQHLVKKGFAADVLSDVGLAFTNKANRLQDSFRARIMFPIFSDNGDPVAFGGRVLPGSTDPAKYKNSSETKIYFKSKTLYGLNWAKNDVVKADQVIVCEGYTDVIGFHRSGVTRAVATCGTSLTEEHVRILKRFASKVVLAFDADAAGQGAAEKFYEWEKKYQVQVSVAKFPDGKDPGDLAISDPAALAAAIDEAVPFLGFRVNRVVSGKPLRSPEDRARLAAQAMEVINEHPDVNVRKLYAGEVAARVGLPVADLSRLAERRSAQPFVAAPVARGVGVSENAEFIAISLLLQNWDDIAPWLIEALFAAEIPRRAFLTLATASEIETGSLLNNALGIADPEVREMLERAAVADIEVEPSSVALNLIGVTVRRILTQRTRIANPDEIREDRDARVQLENLDNERTALAAAESLLMWLAVRTVQPGGQGDNSEE</sequence>
<dbReference type="SMART" id="SM00493">
    <property type="entry name" value="TOPRIM"/>
    <property type="match status" value="1"/>
</dbReference>
<keyword evidence="11" id="KW-0238">DNA-binding</keyword>
<dbReference type="GO" id="GO:0005737">
    <property type="term" value="C:cytoplasm"/>
    <property type="evidence" value="ECO:0007669"/>
    <property type="project" value="TreeGrafter"/>
</dbReference>
<dbReference type="InterPro" id="IPR019475">
    <property type="entry name" value="DNA_primase_DnaB-bd"/>
</dbReference>
<evidence type="ECO:0000259" key="13">
    <source>
        <dbReference type="PROSITE" id="PS50880"/>
    </source>
</evidence>
<protein>
    <submittedName>
        <fullName evidence="14">Unannotated protein</fullName>
    </submittedName>
</protein>
<evidence type="ECO:0000256" key="3">
    <source>
        <dbReference type="ARBA" id="ARBA00022515"/>
    </source>
</evidence>
<evidence type="ECO:0000256" key="8">
    <source>
        <dbReference type="ARBA" id="ARBA00022771"/>
    </source>
</evidence>
<dbReference type="Pfam" id="PF13155">
    <property type="entry name" value="Toprim_2"/>
    <property type="match status" value="1"/>
</dbReference>
<dbReference type="HAMAP" id="MF_00974">
    <property type="entry name" value="DNA_primase_DnaG"/>
    <property type="match status" value="1"/>
</dbReference>
<dbReference type="EMBL" id="CAFBPS010000142">
    <property type="protein sequence ID" value="CAB5035572.1"/>
    <property type="molecule type" value="Genomic_DNA"/>
</dbReference>
<evidence type="ECO:0000313" key="17">
    <source>
        <dbReference type="EMBL" id="CAB5035572.1"/>
    </source>
</evidence>
<dbReference type="EMBL" id="CAFBMF010000090">
    <property type="protein sequence ID" value="CAB4906686.1"/>
    <property type="molecule type" value="Genomic_DNA"/>
</dbReference>
<dbReference type="Gene3D" id="3.90.980.10">
    <property type="entry name" value="DNA primase, catalytic core, N-terminal domain"/>
    <property type="match status" value="1"/>
</dbReference>
<name>A0A6J6QRM9_9ZZZZ</name>
<dbReference type="SUPFAM" id="SSF56731">
    <property type="entry name" value="DNA primase core"/>
    <property type="match status" value="1"/>
</dbReference>
<keyword evidence="12" id="KW-0804">Transcription</keyword>
<dbReference type="AlphaFoldDB" id="A0A6J6QRM9"/>
<dbReference type="SUPFAM" id="SSF57783">
    <property type="entry name" value="Zinc beta-ribbon"/>
    <property type="match status" value="1"/>
</dbReference>
<dbReference type="NCBIfam" id="TIGR01391">
    <property type="entry name" value="dnaG"/>
    <property type="match status" value="1"/>
</dbReference>
<dbReference type="PIRSF" id="PIRSF002811">
    <property type="entry name" value="DnaG"/>
    <property type="match status" value="1"/>
</dbReference>
<dbReference type="CDD" id="cd03364">
    <property type="entry name" value="TOPRIM_DnaG_primases"/>
    <property type="match status" value="1"/>
</dbReference>
<comment type="cofactor">
    <cofactor evidence="1">
        <name>Zn(2+)</name>
        <dbReference type="ChEBI" id="CHEBI:29105"/>
    </cofactor>
</comment>
<evidence type="ECO:0000256" key="6">
    <source>
        <dbReference type="ARBA" id="ARBA00022705"/>
    </source>
</evidence>
<evidence type="ECO:0000256" key="1">
    <source>
        <dbReference type="ARBA" id="ARBA00001947"/>
    </source>
</evidence>
<gene>
    <name evidence="14" type="ORF">UFOPK2658_00604</name>
    <name evidence="15" type="ORF">UFOPK3304_01462</name>
    <name evidence="16" type="ORF">UFOPK3494_01255</name>
    <name evidence="17" type="ORF">UFOPK4134_01490</name>
</gene>
<dbReference type="PANTHER" id="PTHR30313">
    <property type="entry name" value="DNA PRIMASE"/>
    <property type="match status" value="1"/>
</dbReference>
<dbReference type="GO" id="GO:0003899">
    <property type="term" value="F:DNA-directed RNA polymerase activity"/>
    <property type="evidence" value="ECO:0007669"/>
    <property type="project" value="InterPro"/>
</dbReference>
<dbReference type="InterPro" id="IPR034151">
    <property type="entry name" value="TOPRIM_DnaG_bac"/>
</dbReference>
<dbReference type="GO" id="GO:0006269">
    <property type="term" value="P:DNA replication, synthesis of primer"/>
    <property type="evidence" value="ECO:0007669"/>
    <property type="project" value="UniProtKB-KW"/>
</dbReference>
<keyword evidence="6" id="KW-0235">DNA replication</keyword>
<dbReference type="EMBL" id="CAFBLJ010000094">
    <property type="protein sequence ID" value="CAB4879025.1"/>
    <property type="molecule type" value="Genomic_DNA"/>
</dbReference>
<evidence type="ECO:0000313" key="14">
    <source>
        <dbReference type="EMBL" id="CAB4714411.1"/>
    </source>
</evidence>
<dbReference type="InterPro" id="IPR006295">
    <property type="entry name" value="DNA_primase_DnaG"/>
</dbReference>
<dbReference type="InterPro" id="IPR013264">
    <property type="entry name" value="DNAG_N"/>
</dbReference>
<keyword evidence="7" id="KW-0479">Metal-binding</keyword>
<keyword evidence="4" id="KW-0808">Transferase</keyword>
<dbReference type="Pfam" id="PF08275">
    <property type="entry name" value="DNAG_N"/>
    <property type="match status" value="1"/>
</dbReference>
<dbReference type="Pfam" id="PF01807">
    <property type="entry name" value="Zn_ribbon_DnaG"/>
    <property type="match status" value="1"/>
</dbReference>
<evidence type="ECO:0000313" key="16">
    <source>
        <dbReference type="EMBL" id="CAB4906686.1"/>
    </source>
</evidence>
<dbReference type="GO" id="GO:0000428">
    <property type="term" value="C:DNA-directed RNA polymerase complex"/>
    <property type="evidence" value="ECO:0007669"/>
    <property type="project" value="UniProtKB-KW"/>
</dbReference>
<keyword evidence="3" id="KW-0639">Primosome</keyword>
<accession>A0A6J6QRM9</accession>
<keyword evidence="10" id="KW-0460">Magnesium</keyword>
<reference evidence="14" key="1">
    <citation type="submission" date="2020-05" db="EMBL/GenBank/DDBJ databases">
        <authorList>
            <person name="Chiriac C."/>
            <person name="Salcher M."/>
            <person name="Ghai R."/>
            <person name="Kavagutti S V."/>
        </authorList>
    </citation>
    <scope>NUCLEOTIDE SEQUENCE</scope>
</reference>
<keyword evidence="2" id="KW-0240">DNA-directed RNA polymerase</keyword>
<dbReference type="GO" id="GO:0008270">
    <property type="term" value="F:zinc ion binding"/>
    <property type="evidence" value="ECO:0007669"/>
    <property type="project" value="UniProtKB-KW"/>
</dbReference>
<organism evidence="14">
    <name type="scientific">freshwater metagenome</name>
    <dbReference type="NCBI Taxonomy" id="449393"/>
    <lineage>
        <taxon>unclassified sequences</taxon>
        <taxon>metagenomes</taxon>
        <taxon>ecological metagenomes</taxon>
    </lineage>
</organism>
<dbReference type="GO" id="GO:0003677">
    <property type="term" value="F:DNA binding"/>
    <property type="evidence" value="ECO:0007669"/>
    <property type="project" value="UniProtKB-KW"/>
</dbReference>
<keyword evidence="8" id="KW-0863">Zinc-finger</keyword>
<dbReference type="Gene3D" id="3.90.580.10">
    <property type="entry name" value="Zinc finger, CHC2-type domain"/>
    <property type="match status" value="1"/>
</dbReference>
<dbReference type="InterPro" id="IPR050219">
    <property type="entry name" value="DnaG_primase"/>
</dbReference>
<dbReference type="InterPro" id="IPR006171">
    <property type="entry name" value="TOPRIM_dom"/>
</dbReference>
<evidence type="ECO:0000256" key="9">
    <source>
        <dbReference type="ARBA" id="ARBA00022833"/>
    </source>
</evidence>
<feature type="domain" description="Toprim" evidence="13">
    <location>
        <begin position="258"/>
        <end position="339"/>
    </location>
</feature>
<dbReference type="InterPro" id="IPR002694">
    <property type="entry name" value="Znf_CHC2"/>
</dbReference>
<dbReference type="PROSITE" id="PS50880">
    <property type="entry name" value="TOPRIM"/>
    <property type="match status" value="1"/>
</dbReference>
<dbReference type="GO" id="GO:1990077">
    <property type="term" value="C:primosome complex"/>
    <property type="evidence" value="ECO:0007669"/>
    <property type="project" value="UniProtKB-KW"/>
</dbReference>
<evidence type="ECO:0000256" key="2">
    <source>
        <dbReference type="ARBA" id="ARBA00022478"/>
    </source>
</evidence>
<keyword evidence="5" id="KW-0548">Nucleotidyltransferase</keyword>
<dbReference type="InterPro" id="IPR030846">
    <property type="entry name" value="DnaG_bac"/>
</dbReference>
<evidence type="ECO:0000256" key="10">
    <source>
        <dbReference type="ARBA" id="ARBA00022842"/>
    </source>
</evidence>
<keyword evidence="9" id="KW-0862">Zinc</keyword>
<dbReference type="Pfam" id="PF10410">
    <property type="entry name" value="DnaB_bind"/>
    <property type="match status" value="1"/>
</dbReference>
<evidence type="ECO:0000256" key="12">
    <source>
        <dbReference type="ARBA" id="ARBA00023163"/>
    </source>
</evidence>
<dbReference type="InterPro" id="IPR037068">
    <property type="entry name" value="DNA_primase_core_N_sf"/>
</dbReference>
<evidence type="ECO:0000313" key="15">
    <source>
        <dbReference type="EMBL" id="CAB4879025.1"/>
    </source>
</evidence>
<evidence type="ECO:0000256" key="11">
    <source>
        <dbReference type="ARBA" id="ARBA00023125"/>
    </source>
</evidence>
<dbReference type="SMART" id="SM00400">
    <property type="entry name" value="ZnF_CHCC"/>
    <property type="match status" value="1"/>
</dbReference>
<evidence type="ECO:0000256" key="5">
    <source>
        <dbReference type="ARBA" id="ARBA00022695"/>
    </source>
</evidence>
<dbReference type="InterPro" id="IPR036977">
    <property type="entry name" value="DNA_primase_Znf_CHC2"/>
</dbReference>
<proteinExistence type="inferred from homology"/>